<reference evidence="2" key="1">
    <citation type="journal article" date="2019" name="Int. J. Syst. Evol. Microbiol.">
        <title>The Global Catalogue of Microorganisms (GCM) 10K type strain sequencing project: providing services to taxonomists for standard genome sequencing and annotation.</title>
        <authorList>
            <consortium name="The Broad Institute Genomics Platform"/>
            <consortium name="The Broad Institute Genome Sequencing Center for Infectious Disease"/>
            <person name="Wu L."/>
            <person name="Ma J."/>
        </authorList>
    </citation>
    <scope>NUCLEOTIDE SEQUENCE [LARGE SCALE GENOMIC DNA]</scope>
    <source>
        <strain evidence="2">JCM 17759</strain>
    </source>
</reference>
<evidence type="ECO:0000313" key="2">
    <source>
        <dbReference type="Proteomes" id="UP001500840"/>
    </source>
</evidence>
<evidence type="ECO:0000313" key="1">
    <source>
        <dbReference type="EMBL" id="GAA4450773.1"/>
    </source>
</evidence>
<protein>
    <submittedName>
        <fullName evidence="1">Uncharacterized protein</fullName>
    </submittedName>
</protein>
<dbReference type="Proteomes" id="UP001500840">
    <property type="component" value="Unassembled WGS sequence"/>
</dbReference>
<accession>A0ABP8MLI7</accession>
<keyword evidence="2" id="KW-1185">Reference proteome</keyword>
<proteinExistence type="predicted"/>
<comment type="caution">
    <text evidence="1">The sequence shown here is derived from an EMBL/GenBank/DDBJ whole genome shotgun (WGS) entry which is preliminary data.</text>
</comment>
<dbReference type="EMBL" id="BAABGA010000022">
    <property type="protein sequence ID" value="GAA4450773.1"/>
    <property type="molecule type" value="Genomic_DNA"/>
</dbReference>
<gene>
    <name evidence="1" type="ORF">GCM10023156_17410</name>
</gene>
<name>A0ABP8MLI7_9BACT</name>
<sequence length="84" mass="9631">MSFVDSIRNIHGAKHHSVGHAITGVFISRDKPPLVSRRRLINIPHLTGLRLDGNWNLRNELQRYDACTKRYVGVETPPLFLKTE</sequence>
<organism evidence="1 2">
    <name type="scientific">Novipirellula rosea</name>
    <dbReference type="NCBI Taxonomy" id="1031540"/>
    <lineage>
        <taxon>Bacteria</taxon>
        <taxon>Pseudomonadati</taxon>
        <taxon>Planctomycetota</taxon>
        <taxon>Planctomycetia</taxon>
        <taxon>Pirellulales</taxon>
        <taxon>Pirellulaceae</taxon>
        <taxon>Novipirellula</taxon>
    </lineage>
</organism>